<name>A0A8E6URG7_9CAUD</name>
<protein>
    <submittedName>
        <fullName evidence="1">Uncharacterized protein</fullName>
    </submittedName>
</protein>
<proteinExistence type="predicted"/>
<keyword evidence="2" id="KW-1185">Reference proteome</keyword>
<reference evidence="1" key="1">
    <citation type="submission" date="2021-04" db="EMBL/GenBank/DDBJ databases">
        <authorList>
            <person name="Han K."/>
            <person name="Tian F."/>
            <person name="Li F."/>
            <person name="Tong Y."/>
        </authorList>
    </citation>
    <scope>NUCLEOTIDE SEQUENCE</scope>
</reference>
<evidence type="ECO:0000313" key="2">
    <source>
        <dbReference type="Proteomes" id="UP000682369"/>
    </source>
</evidence>
<evidence type="ECO:0000313" key="1">
    <source>
        <dbReference type="EMBL" id="QVR48681.1"/>
    </source>
</evidence>
<organism evidence="1 2">
    <name type="scientific">Stenotrophomonas phage BUCT609</name>
    <dbReference type="NCBI Taxonomy" id="2834250"/>
    <lineage>
        <taxon>Viruses</taxon>
        <taxon>Duplodnaviria</taxon>
        <taxon>Heunggongvirae</taxon>
        <taxon>Uroviricota</taxon>
        <taxon>Caudoviricetes</taxon>
        <taxon>Autographivirales</taxon>
        <taxon>Autonotataviridae</taxon>
        <taxon>Gujervirinae</taxon>
        <taxon>Maltophvirus</taxon>
        <taxon>Maltophvirus BUCT609</taxon>
    </lineage>
</organism>
<accession>A0A8E6URG7</accession>
<dbReference type="EMBL" id="MW960043">
    <property type="protein sequence ID" value="QVR48681.1"/>
    <property type="molecule type" value="Genomic_DNA"/>
</dbReference>
<dbReference type="Proteomes" id="UP000682369">
    <property type="component" value="Segment"/>
</dbReference>
<sequence>MITLDLPEVGIMIEALEFCASVDGLSSEESTLLDRLVAARDAA</sequence>